<dbReference type="EMBL" id="HE577330">
    <property type="protein sequence ID" value="CCD02841.1"/>
    <property type="molecule type" value="Genomic_DNA"/>
</dbReference>
<evidence type="ECO:0000256" key="1">
    <source>
        <dbReference type="SAM" id="MobiDB-lite"/>
    </source>
</evidence>
<reference evidence="2 3" key="1">
    <citation type="journal article" date="2011" name="PLoS Genet.">
        <title>Azospirillum genomes reveal transition of bacteria from aquatic to terrestrial environments.</title>
        <authorList>
            <person name="Wisniewski-Dye F."/>
            <person name="Borziak K."/>
            <person name="Khalsa-Moyers G."/>
            <person name="Alexandre G."/>
            <person name="Sukharnikov L.O."/>
            <person name="Wuichet K."/>
            <person name="Hurst G.B."/>
            <person name="McDonald W.H."/>
            <person name="Robertson J.S."/>
            <person name="Barbe V."/>
            <person name="Calteau A."/>
            <person name="Rouy Z."/>
            <person name="Mangenot S."/>
            <person name="Prigent-Combaret C."/>
            <person name="Normand P."/>
            <person name="Boyer M."/>
            <person name="Siguier P."/>
            <person name="Dessaux Y."/>
            <person name="Elmerich C."/>
            <person name="Condemine G."/>
            <person name="Krishnen G."/>
            <person name="Kennedy I."/>
            <person name="Paterson A.H."/>
            <person name="Gonzalez V."/>
            <person name="Mavingui P."/>
            <person name="Zhulin I.B."/>
        </authorList>
    </citation>
    <scope>NUCLEOTIDE SEQUENCE [LARGE SCALE GENOMIC DNA]</scope>
    <source>
        <strain evidence="2 3">Sp245</strain>
    </source>
</reference>
<feature type="region of interest" description="Disordered" evidence="1">
    <location>
        <begin position="1"/>
        <end position="22"/>
    </location>
</feature>
<organism evidence="2 3">
    <name type="scientific">Azospirillum baldaniorum</name>
    <dbReference type="NCBI Taxonomy" id="1064539"/>
    <lineage>
        <taxon>Bacteria</taxon>
        <taxon>Pseudomonadati</taxon>
        <taxon>Pseudomonadota</taxon>
        <taxon>Alphaproteobacteria</taxon>
        <taxon>Rhodospirillales</taxon>
        <taxon>Azospirillaceae</taxon>
        <taxon>Azospirillum</taxon>
    </lineage>
</organism>
<proteinExistence type="predicted"/>
<evidence type="ECO:0000313" key="3">
    <source>
        <dbReference type="Proteomes" id="UP000007319"/>
    </source>
</evidence>
<dbReference type="KEGG" id="abs:AZOBR_p340079"/>
<dbReference type="Proteomes" id="UP000007319">
    <property type="component" value="Plasmid AZOBR_p3"/>
</dbReference>
<dbReference type="AlphaFoldDB" id="A0A9P1NRP0"/>
<accession>A0A9P1NRP0</accession>
<sequence>MSCRATAGRSVRSGSKAETADRERGIDWQLLDIL</sequence>
<keyword evidence="3" id="KW-1185">Reference proteome</keyword>
<protein>
    <submittedName>
        <fullName evidence="2">Uncharacterized protein</fullName>
    </submittedName>
</protein>
<name>A0A9P1NRP0_9PROT</name>
<keyword evidence="2" id="KW-0614">Plasmid</keyword>
<evidence type="ECO:0000313" key="2">
    <source>
        <dbReference type="EMBL" id="CCD02841.1"/>
    </source>
</evidence>
<geneLocation type="plasmid" evidence="2 3">
    <name>AZOBR_p3</name>
</geneLocation>
<gene>
    <name evidence="2" type="ORF">AZOBR_p340079</name>
</gene>